<feature type="signal peptide" evidence="3">
    <location>
        <begin position="1"/>
        <end position="23"/>
    </location>
</feature>
<dbReference type="CDD" id="cd19941">
    <property type="entry name" value="TIL"/>
    <property type="match status" value="1"/>
</dbReference>
<dbReference type="PANTHER" id="PTHR23259">
    <property type="entry name" value="RIDDLE"/>
    <property type="match status" value="1"/>
</dbReference>
<feature type="domain" description="TIL" evidence="4">
    <location>
        <begin position="33"/>
        <end position="90"/>
    </location>
</feature>
<dbReference type="SUPFAM" id="SSF57567">
    <property type="entry name" value="Serine protease inhibitors"/>
    <property type="match status" value="1"/>
</dbReference>
<feature type="chain" id="PRO_5033444600" evidence="3">
    <location>
        <begin position="24"/>
        <end position="96"/>
    </location>
</feature>
<reference evidence="5" key="2">
    <citation type="submission" date="2019-05" db="EMBL/GenBank/DDBJ databases">
        <title>Unravelling the molecular evolution of spider venoms.</title>
        <authorList>
            <person name="Pineda S."/>
        </authorList>
    </citation>
    <scope>NUCLEOTIDE SEQUENCE</scope>
</reference>
<protein>
    <submittedName>
        <fullName evidence="5">U25-Liphistoxin-Lsp1a_1</fullName>
    </submittedName>
</protein>
<evidence type="ECO:0000259" key="4">
    <source>
        <dbReference type="Pfam" id="PF01826"/>
    </source>
</evidence>
<sequence length="96" mass="10764">MEGFCLKFLAVALFAVCITLTQTQRQIIGGRGCGEREVFKRCGSNCPRSCQNMRSGIQSPICSNQCVPGCFCEDQYVRGFDGKCVFPRDCFRAQQY</sequence>
<dbReference type="EMBL" id="HAHK01000240">
    <property type="protein sequence ID" value="SNX34797.1"/>
    <property type="molecule type" value="Transcribed_RNA"/>
</dbReference>
<dbReference type="PANTHER" id="PTHR23259:SF70">
    <property type="entry name" value="ACCESSORY GLAND PROTEIN ACP62F-RELATED"/>
    <property type="match status" value="1"/>
</dbReference>
<dbReference type="InterPro" id="IPR051368">
    <property type="entry name" value="SerProtInhib-TIL_Domain"/>
</dbReference>
<keyword evidence="3" id="KW-0732">Signal</keyword>
<dbReference type="InterPro" id="IPR036084">
    <property type="entry name" value="Ser_inhib-like_sf"/>
</dbReference>
<dbReference type="InterPro" id="IPR002919">
    <property type="entry name" value="TIL_dom"/>
</dbReference>
<accession>A0A4Q8K6D6</accession>
<name>A0A4Q8K6D6_9ARAC</name>
<dbReference type="GO" id="GO:0030414">
    <property type="term" value="F:peptidase inhibitor activity"/>
    <property type="evidence" value="ECO:0007669"/>
    <property type="project" value="UniProtKB-KW"/>
</dbReference>
<reference evidence="5" key="1">
    <citation type="submission" date="2017-05" db="EMBL/GenBank/DDBJ databases">
        <authorList>
            <person name="QRISCLOUD D."/>
        </authorList>
    </citation>
    <scope>NUCLEOTIDE SEQUENCE</scope>
</reference>
<evidence type="ECO:0000256" key="1">
    <source>
        <dbReference type="ARBA" id="ARBA00022690"/>
    </source>
</evidence>
<organism evidence="5">
    <name type="scientific">Liphistius sp. SGP-2016</name>
    <dbReference type="NCBI Taxonomy" id="1905180"/>
    <lineage>
        <taxon>Eukaryota</taxon>
        <taxon>Metazoa</taxon>
        <taxon>Ecdysozoa</taxon>
        <taxon>Arthropoda</taxon>
        <taxon>Chelicerata</taxon>
        <taxon>Arachnida</taxon>
        <taxon>Araneae</taxon>
        <taxon>Mesothelae</taxon>
        <taxon>Liphistiidae</taxon>
        <taxon>Liphistius</taxon>
    </lineage>
</organism>
<dbReference type="Gene3D" id="2.10.25.10">
    <property type="entry name" value="Laminin"/>
    <property type="match status" value="1"/>
</dbReference>
<proteinExistence type="predicted"/>
<evidence type="ECO:0000256" key="2">
    <source>
        <dbReference type="ARBA" id="ARBA00023157"/>
    </source>
</evidence>
<evidence type="ECO:0000313" key="5">
    <source>
        <dbReference type="EMBL" id="SNX34903.1"/>
    </source>
</evidence>
<evidence type="ECO:0000256" key="3">
    <source>
        <dbReference type="SAM" id="SignalP"/>
    </source>
</evidence>
<dbReference type="EMBL" id="HAHK01000257">
    <property type="protein sequence ID" value="SNX34903.1"/>
    <property type="molecule type" value="Transcribed_RNA"/>
</dbReference>
<dbReference type="AlphaFoldDB" id="A0A4Q8K6D6"/>
<keyword evidence="2" id="KW-1015">Disulfide bond</keyword>
<keyword evidence="1" id="KW-0646">Protease inhibitor</keyword>
<dbReference type="Pfam" id="PF01826">
    <property type="entry name" value="TIL"/>
    <property type="match status" value="1"/>
</dbReference>